<evidence type="ECO:0000256" key="1">
    <source>
        <dbReference type="ARBA" id="ARBA00022491"/>
    </source>
</evidence>
<dbReference type="STRING" id="758825.SAMN02982985_01937"/>
<dbReference type="PANTHER" id="PTHR36449:SF1">
    <property type="entry name" value="ACETYLTRANSFERASE"/>
    <property type="match status" value="1"/>
</dbReference>
<feature type="domain" description="N-acetyltransferase" evidence="6">
    <location>
        <begin position="3"/>
        <end position="163"/>
    </location>
</feature>
<dbReference type="OrthoDB" id="9799147at2"/>
<keyword evidence="1" id="KW-0678">Repressor</keyword>
<dbReference type="PANTHER" id="PTHR36449">
    <property type="entry name" value="ACETYLTRANSFERASE-RELATED"/>
    <property type="match status" value="1"/>
</dbReference>
<accession>A0A1I4LGA8</accession>
<gene>
    <name evidence="7" type="ORF">SAMN02982985_01937</name>
</gene>
<dbReference type="AlphaFoldDB" id="A0A1I4LGA8"/>
<dbReference type="Gene3D" id="3.40.630.30">
    <property type="match status" value="1"/>
</dbReference>
<reference evidence="7 8" key="1">
    <citation type="submission" date="2016-10" db="EMBL/GenBank/DDBJ databases">
        <authorList>
            <person name="de Groot N.N."/>
        </authorList>
    </citation>
    <scope>NUCLEOTIDE SEQUENCE [LARGE SCALE GENOMIC DNA]</scope>
    <source>
        <strain evidence="7 8">ATCC 43154</strain>
    </source>
</reference>
<dbReference type="Proteomes" id="UP000199470">
    <property type="component" value="Unassembled WGS sequence"/>
</dbReference>
<keyword evidence="4" id="KW-0012">Acyltransferase</keyword>
<dbReference type="GO" id="GO:0016747">
    <property type="term" value="F:acyltransferase activity, transferring groups other than amino-acyl groups"/>
    <property type="evidence" value="ECO:0007669"/>
    <property type="project" value="InterPro"/>
</dbReference>
<dbReference type="CDD" id="cd04301">
    <property type="entry name" value="NAT_SF"/>
    <property type="match status" value="1"/>
</dbReference>
<evidence type="ECO:0000259" key="6">
    <source>
        <dbReference type="PROSITE" id="PS51186"/>
    </source>
</evidence>
<name>A0A1I4LGA8_9BURK</name>
<evidence type="ECO:0000256" key="2">
    <source>
        <dbReference type="ARBA" id="ARBA00022649"/>
    </source>
</evidence>
<protein>
    <submittedName>
        <fullName evidence="7">Acetyltransferase (GNAT) domain-containing protein</fullName>
    </submittedName>
</protein>
<dbReference type="InterPro" id="IPR000182">
    <property type="entry name" value="GNAT_dom"/>
</dbReference>
<evidence type="ECO:0000313" key="7">
    <source>
        <dbReference type="EMBL" id="SFL89980.1"/>
    </source>
</evidence>
<comment type="catalytic activity">
    <reaction evidence="5">
        <text>glycyl-tRNA(Gly) + acetyl-CoA = N-acetylglycyl-tRNA(Gly) + CoA + H(+)</text>
        <dbReference type="Rhea" id="RHEA:81867"/>
        <dbReference type="Rhea" id="RHEA-COMP:9683"/>
        <dbReference type="Rhea" id="RHEA-COMP:19766"/>
        <dbReference type="ChEBI" id="CHEBI:15378"/>
        <dbReference type="ChEBI" id="CHEBI:57287"/>
        <dbReference type="ChEBI" id="CHEBI:57288"/>
        <dbReference type="ChEBI" id="CHEBI:78522"/>
        <dbReference type="ChEBI" id="CHEBI:232036"/>
    </reaction>
</comment>
<dbReference type="Pfam" id="PF13508">
    <property type="entry name" value="Acetyltransf_7"/>
    <property type="match status" value="1"/>
</dbReference>
<organism evidence="7 8">
    <name type="scientific">Rugamonas rubra</name>
    <dbReference type="NCBI Taxonomy" id="758825"/>
    <lineage>
        <taxon>Bacteria</taxon>
        <taxon>Pseudomonadati</taxon>
        <taxon>Pseudomonadota</taxon>
        <taxon>Betaproteobacteria</taxon>
        <taxon>Burkholderiales</taxon>
        <taxon>Oxalobacteraceae</taxon>
        <taxon>Telluria group</taxon>
        <taxon>Rugamonas</taxon>
    </lineage>
</organism>
<dbReference type="RefSeq" id="WP_093386918.1">
    <property type="nucleotide sequence ID" value="NZ_FOTW01000009.1"/>
</dbReference>
<evidence type="ECO:0000256" key="4">
    <source>
        <dbReference type="ARBA" id="ARBA00023315"/>
    </source>
</evidence>
<keyword evidence="8" id="KW-1185">Reference proteome</keyword>
<evidence type="ECO:0000256" key="5">
    <source>
        <dbReference type="ARBA" id="ARBA00049880"/>
    </source>
</evidence>
<evidence type="ECO:0000313" key="8">
    <source>
        <dbReference type="Proteomes" id="UP000199470"/>
    </source>
</evidence>
<evidence type="ECO:0000256" key="3">
    <source>
        <dbReference type="ARBA" id="ARBA00022679"/>
    </source>
</evidence>
<keyword evidence="2" id="KW-1277">Toxin-antitoxin system</keyword>
<sequence>MVYLTEPLDKEHKQHDIAGFDCGTPALNTWLKTQASQAARKGRSITYVIVDDDNTVRGYFALVARRPYPTESLPQEFAEKFPVSVPTALLARLAVDLSVQGKGVGGMLLVEAMQRVKQLAIENGDVLLFVDAKDGQASFYTKYGFTPLLTDPQTLFIRIDELP</sequence>
<dbReference type="SUPFAM" id="SSF55729">
    <property type="entry name" value="Acyl-CoA N-acyltransferases (Nat)"/>
    <property type="match status" value="1"/>
</dbReference>
<dbReference type="PROSITE" id="PS51186">
    <property type="entry name" value="GNAT"/>
    <property type="match status" value="1"/>
</dbReference>
<keyword evidence="3 7" id="KW-0808">Transferase</keyword>
<dbReference type="InterPro" id="IPR016181">
    <property type="entry name" value="Acyl_CoA_acyltransferase"/>
</dbReference>
<dbReference type="EMBL" id="FOTW01000009">
    <property type="protein sequence ID" value="SFL89980.1"/>
    <property type="molecule type" value="Genomic_DNA"/>
</dbReference>
<proteinExistence type="predicted"/>